<name>A0A0B6AF67_PRIM2</name>
<dbReference type="FunFam" id="2.40.30.20:FF:000004">
    <property type="entry name" value="Riboflavin synthase, alpha subunit"/>
    <property type="match status" value="1"/>
</dbReference>
<keyword evidence="7" id="KW-0686">Riboflavin biosynthesis</keyword>
<accession>A0A0B6AF67</accession>
<dbReference type="EC" id="2.5.1.9" evidence="5 10"/>
<dbReference type="CDD" id="cd00402">
    <property type="entry name" value="Riboflavin_synthase_like"/>
    <property type="match status" value="1"/>
</dbReference>
<evidence type="ECO:0000256" key="2">
    <source>
        <dbReference type="ARBA" id="ARBA00002803"/>
    </source>
</evidence>
<dbReference type="AlphaFoldDB" id="A0A0B6AF67"/>
<feature type="domain" description="Lumazine-binding" evidence="11">
    <location>
        <begin position="97"/>
        <end position="193"/>
    </location>
</feature>
<dbReference type="PROSITE" id="PS51177">
    <property type="entry name" value="LUMAZINE_BIND"/>
    <property type="match status" value="2"/>
</dbReference>
<dbReference type="PANTHER" id="PTHR21098">
    <property type="entry name" value="RIBOFLAVIN SYNTHASE ALPHA CHAIN"/>
    <property type="match status" value="1"/>
</dbReference>
<gene>
    <name evidence="12" type="primary">ribE</name>
    <name evidence="12" type="ORF">BG04_3591</name>
</gene>
<evidence type="ECO:0000256" key="8">
    <source>
        <dbReference type="ARBA" id="ARBA00022679"/>
    </source>
</evidence>
<dbReference type="KEGG" id="bmeg:BG04_3591"/>
<evidence type="ECO:0000256" key="1">
    <source>
        <dbReference type="ARBA" id="ARBA00000968"/>
    </source>
</evidence>
<evidence type="ECO:0000313" key="12">
    <source>
        <dbReference type="EMBL" id="AJI22171.1"/>
    </source>
</evidence>
<keyword evidence="8 12" id="KW-0808">Transferase</keyword>
<dbReference type="EMBL" id="CP009920">
    <property type="protein sequence ID" value="AJI22171.1"/>
    <property type="molecule type" value="Genomic_DNA"/>
</dbReference>
<dbReference type="SUPFAM" id="SSF63380">
    <property type="entry name" value="Riboflavin synthase domain-like"/>
    <property type="match status" value="2"/>
</dbReference>
<dbReference type="GO" id="GO:0009231">
    <property type="term" value="P:riboflavin biosynthetic process"/>
    <property type="evidence" value="ECO:0007669"/>
    <property type="project" value="UniProtKB-KW"/>
</dbReference>
<evidence type="ECO:0000256" key="10">
    <source>
        <dbReference type="NCBIfam" id="TIGR00187"/>
    </source>
</evidence>
<comment type="subunit">
    <text evidence="4">Homotrimer.</text>
</comment>
<protein>
    <recommendedName>
        <fullName evidence="6 10">Riboflavin synthase</fullName>
        <ecNumber evidence="5 10">2.5.1.9</ecNumber>
    </recommendedName>
</protein>
<feature type="domain" description="Lumazine-binding" evidence="11">
    <location>
        <begin position="1"/>
        <end position="96"/>
    </location>
</feature>
<dbReference type="FunFam" id="2.40.30.20:FF:000003">
    <property type="entry name" value="Riboflavin synthase, alpha subunit"/>
    <property type="match status" value="1"/>
</dbReference>
<dbReference type="InterPro" id="IPR023366">
    <property type="entry name" value="ATP_synth_asu-like_sf"/>
</dbReference>
<evidence type="ECO:0000256" key="3">
    <source>
        <dbReference type="ARBA" id="ARBA00004887"/>
    </source>
</evidence>
<evidence type="ECO:0000256" key="5">
    <source>
        <dbReference type="ARBA" id="ARBA00012827"/>
    </source>
</evidence>
<proteinExistence type="predicted"/>
<dbReference type="GeneID" id="93641646"/>
<reference evidence="12 13" key="1">
    <citation type="journal article" date="2015" name="Genome Announc.">
        <title>Complete genome sequences for 35 biothreat assay-relevant bacillus species.</title>
        <authorList>
            <person name="Johnson S.L."/>
            <person name="Daligault H.E."/>
            <person name="Davenport K.W."/>
            <person name="Jaissle J."/>
            <person name="Frey K.G."/>
            <person name="Ladner J.T."/>
            <person name="Broomall S.M."/>
            <person name="Bishop-Lilly K.A."/>
            <person name="Bruce D.C."/>
            <person name="Gibbons H.S."/>
            <person name="Coyne S.R."/>
            <person name="Lo C.C."/>
            <person name="Meincke L."/>
            <person name="Munk A.C."/>
            <person name="Koroleva G.I."/>
            <person name="Rosenzweig C.N."/>
            <person name="Palacios G.F."/>
            <person name="Redden C.L."/>
            <person name="Minogue T.D."/>
            <person name="Chain P.S."/>
        </authorList>
    </citation>
    <scope>NUCLEOTIDE SEQUENCE [LARGE SCALE GENOMIC DNA]</scope>
    <source>
        <strain evidence="13">ATCC 14581 / DSM 32 / JCM 2506 / NBRC 15308 / NCIMB 9376 / NCTC 10342 / NRRL B-14308 / VKM B-512</strain>
    </source>
</reference>
<dbReference type="InterPro" id="IPR001783">
    <property type="entry name" value="Lumazine-bd"/>
</dbReference>
<dbReference type="NCBIfam" id="NF006767">
    <property type="entry name" value="PRK09289.1"/>
    <property type="match status" value="1"/>
</dbReference>
<evidence type="ECO:0000256" key="7">
    <source>
        <dbReference type="ARBA" id="ARBA00022619"/>
    </source>
</evidence>
<evidence type="ECO:0000259" key="11">
    <source>
        <dbReference type="PROSITE" id="PS51177"/>
    </source>
</evidence>
<sequence>MFTGIIEEIGKIKRIQKATEAIVLTIDAKTVLEDVNLGDSISVNGVCLTVTAYSQNEFTVDVMPETIKASTLQLLTVGSRVNLERAMAANGRFGGHFVSGHVDGIGTIVSKTRKGNAFYYEIQVDPELREFMMLKGSVSVDGTSLTIFDVSNQSFTISLIPHTVLHTVVGDKQRGDKVNIECDMLAKYMHQMMTNKSTPGASNRSGNMKDLLQQHGFTN</sequence>
<dbReference type="InterPro" id="IPR026017">
    <property type="entry name" value="Lumazine-bd_dom"/>
</dbReference>
<dbReference type="HOGENOM" id="CLU_034388_2_0_9"/>
<evidence type="ECO:0000256" key="9">
    <source>
        <dbReference type="ARBA" id="ARBA00022737"/>
    </source>
</evidence>
<evidence type="ECO:0000256" key="6">
    <source>
        <dbReference type="ARBA" id="ARBA00013950"/>
    </source>
</evidence>
<dbReference type="GO" id="GO:0004746">
    <property type="term" value="F:riboflavin synthase activity"/>
    <property type="evidence" value="ECO:0007669"/>
    <property type="project" value="UniProtKB-UniRule"/>
</dbReference>
<keyword evidence="9" id="KW-0677">Repeat</keyword>
<evidence type="ECO:0000256" key="4">
    <source>
        <dbReference type="ARBA" id="ARBA00011233"/>
    </source>
</evidence>
<dbReference type="Gene3D" id="2.40.30.20">
    <property type="match status" value="2"/>
</dbReference>
<evidence type="ECO:0000313" key="13">
    <source>
        <dbReference type="Proteomes" id="UP000031829"/>
    </source>
</evidence>
<comment type="pathway">
    <text evidence="3">Cofactor biosynthesis; riboflavin biosynthesis; riboflavin from 2-hydroxy-3-oxobutyl phosphate and 5-amino-6-(D-ribitylamino)uracil: step 2/2.</text>
</comment>
<dbReference type="InterPro" id="IPR017938">
    <property type="entry name" value="Riboflavin_synthase-like_b-brl"/>
</dbReference>
<dbReference type="Pfam" id="PF00677">
    <property type="entry name" value="Lum_binding"/>
    <property type="match status" value="2"/>
</dbReference>
<dbReference type="NCBIfam" id="TIGR00187">
    <property type="entry name" value="ribE"/>
    <property type="match status" value="1"/>
</dbReference>
<comment type="function">
    <text evidence="2">Catalyzes the dismutation of two molecules of 6,7-dimethyl-8-ribityllumazine, resulting in the formation of riboflavin and 5-amino-6-(D-ribitylamino)uracil.</text>
</comment>
<dbReference type="NCBIfam" id="NF009566">
    <property type="entry name" value="PRK13020.1"/>
    <property type="match status" value="1"/>
</dbReference>
<organism evidence="12 13">
    <name type="scientific">Priestia megaterium (strain ATCC 14581 / DSM 32 / CCUG 1817 / JCM 2506 / NBRC 15308 / NCIMB 9376 / NCTC 10342 / NRRL B-14308 / VKM B-512 / Ford 19)</name>
    <name type="common">Bacillus megaterium</name>
    <dbReference type="NCBI Taxonomy" id="1348623"/>
    <lineage>
        <taxon>Bacteria</taxon>
        <taxon>Bacillati</taxon>
        <taxon>Bacillota</taxon>
        <taxon>Bacilli</taxon>
        <taxon>Bacillales</taxon>
        <taxon>Bacillaceae</taxon>
        <taxon>Priestia</taxon>
    </lineage>
</organism>
<dbReference type="Proteomes" id="UP000031829">
    <property type="component" value="Chromosome"/>
</dbReference>
<comment type="catalytic activity">
    <reaction evidence="1">
        <text>2 6,7-dimethyl-8-(1-D-ribityl)lumazine + H(+) = 5-amino-6-(D-ribitylamino)uracil + riboflavin</text>
        <dbReference type="Rhea" id="RHEA:20772"/>
        <dbReference type="ChEBI" id="CHEBI:15378"/>
        <dbReference type="ChEBI" id="CHEBI:15934"/>
        <dbReference type="ChEBI" id="CHEBI:57986"/>
        <dbReference type="ChEBI" id="CHEBI:58201"/>
        <dbReference type="EC" id="2.5.1.9"/>
    </reaction>
</comment>
<dbReference type="PIRSF" id="PIRSF000498">
    <property type="entry name" value="Riboflavin_syn_A"/>
    <property type="match status" value="1"/>
</dbReference>
<dbReference type="PANTHER" id="PTHR21098:SF12">
    <property type="entry name" value="RIBOFLAVIN SYNTHASE"/>
    <property type="match status" value="1"/>
</dbReference>
<dbReference type="RefSeq" id="WP_013056005.1">
    <property type="nucleotide sequence ID" value="NZ_BCVB01000003.1"/>
</dbReference>